<proteinExistence type="predicted"/>
<evidence type="ECO:0000313" key="1">
    <source>
        <dbReference type="EMBL" id="KAG9218881.1"/>
    </source>
</evidence>
<gene>
    <name evidence="1" type="ORF">CCMSSC00406_0001005</name>
</gene>
<protein>
    <submittedName>
        <fullName evidence="1">Uncharacterized protein</fullName>
    </submittedName>
</protein>
<evidence type="ECO:0000313" key="2">
    <source>
        <dbReference type="Proteomes" id="UP000824881"/>
    </source>
</evidence>
<accession>A0ACB7IM10</accession>
<organism evidence="1 2">
    <name type="scientific">Pleurotus cornucopiae</name>
    <name type="common">Cornucopia mushroom</name>
    <dbReference type="NCBI Taxonomy" id="5321"/>
    <lineage>
        <taxon>Eukaryota</taxon>
        <taxon>Fungi</taxon>
        <taxon>Dikarya</taxon>
        <taxon>Basidiomycota</taxon>
        <taxon>Agaricomycotina</taxon>
        <taxon>Agaricomycetes</taxon>
        <taxon>Agaricomycetidae</taxon>
        <taxon>Agaricales</taxon>
        <taxon>Pleurotineae</taxon>
        <taxon>Pleurotaceae</taxon>
        <taxon>Pleurotus</taxon>
    </lineage>
</organism>
<comment type="caution">
    <text evidence="1">The sequence shown here is derived from an EMBL/GenBank/DDBJ whole genome shotgun (WGS) entry which is preliminary data.</text>
</comment>
<sequence length="450" mass="49065">MNEKKQAPPRRAPHITKMKSRDIPTAVESWRLAFENDPLRRTTPELREPTTIIDHILDWSIAATTWAWGLLRSAELKKRRKEVLGKITSATESIYGDRVKDMVHIDGLATSPQSQGRGYAGALLDAVTAKADTASRATYLESSNVANTGFYESHGFITVGEIVCGDDNPAWKEPPVVVKLADAASQATYLESSNVANTGFYESHGFRVVGEIVVGDVNPAWKESPVVVKLADAASRATYLESSNVANTGFYESHGFRTIGEIQYGGDNPTWKEPPVVVKLPMSDRPRVIFASSMLFRDVDHTRKFKSSTALDICMPPIVAWVAEGSPAAAPSEFTIALDSKPKRQGVSVDTDCNISSASTHKSLCAHNSAIVVIVIQQLVVLIMSTSEVEVDVPLVDSLILIKDIQARARLRRWLMSSAETWSSTRDSKANIHLACDSVGIIVDVSGSSK</sequence>
<keyword evidence="2" id="KW-1185">Reference proteome</keyword>
<reference evidence="1 2" key="1">
    <citation type="journal article" date="2021" name="Appl. Environ. Microbiol.">
        <title>Genetic linkage and physical mapping for an oyster mushroom Pleurotus cornucopiae and QTL analysis for the trait cap color.</title>
        <authorList>
            <person name="Zhang Y."/>
            <person name="Gao W."/>
            <person name="Sonnenberg A."/>
            <person name="Chen Q."/>
            <person name="Zhang J."/>
            <person name="Huang C."/>
        </authorList>
    </citation>
    <scope>NUCLEOTIDE SEQUENCE [LARGE SCALE GENOMIC DNA]</scope>
    <source>
        <strain evidence="1">CCMSSC00406</strain>
    </source>
</reference>
<name>A0ACB7IM10_PLECO</name>
<dbReference type="EMBL" id="WQMT02000009">
    <property type="protein sequence ID" value="KAG9218881.1"/>
    <property type="molecule type" value="Genomic_DNA"/>
</dbReference>
<dbReference type="Proteomes" id="UP000824881">
    <property type="component" value="Unassembled WGS sequence"/>
</dbReference>